<sequence length="133" mass="14936">MYSYSPDVVAKDACSIFNVPIDDNSRLMLLVIERWDRLDTLAFDVIHAAHDPTTAHHVANLPVVLFDYGKQHSVVKAASPNFEKEVDVVIAREHNLNGWSARPPYVADHTGMKVPTYPDPRDLITAQLDPTMQ</sequence>
<dbReference type="OrthoDB" id="4358740at2759"/>
<evidence type="ECO:0000313" key="2">
    <source>
        <dbReference type="Proteomes" id="UP000799291"/>
    </source>
</evidence>
<keyword evidence="2" id="KW-1185">Reference proteome</keyword>
<name>A0A6G1JNT1_9PLEO</name>
<dbReference type="Proteomes" id="UP000799291">
    <property type="component" value="Unassembled WGS sequence"/>
</dbReference>
<proteinExistence type="predicted"/>
<dbReference type="AlphaFoldDB" id="A0A6G1JNT1"/>
<reference evidence="1" key="1">
    <citation type="journal article" date="2020" name="Stud. Mycol.">
        <title>101 Dothideomycetes genomes: a test case for predicting lifestyles and emergence of pathogens.</title>
        <authorList>
            <person name="Haridas S."/>
            <person name="Albert R."/>
            <person name="Binder M."/>
            <person name="Bloem J."/>
            <person name="Labutti K."/>
            <person name="Salamov A."/>
            <person name="Andreopoulos B."/>
            <person name="Baker S."/>
            <person name="Barry K."/>
            <person name="Bills G."/>
            <person name="Bluhm B."/>
            <person name="Cannon C."/>
            <person name="Castanera R."/>
            <person name="Culley D."/>
            <person name="Daum C."/>
            <person name="Ezra D."/>
            <person name="Gonzalez J."/>
            <person name="Henrissat B."/>
            <person name="Kuo A."/>
            <person name="Liang C."/>
            <person name="Lipzen A."/>
            <person name="Lutzoni F."/>
            <person name="Magnuson J."/>
            <person name="Mondo S."/>
            <person name="Nolan M."/>
            <person name="Ohm R."/>
            <person name="Pangilinan J."/>
            <person name="Park H.-J."/>
            <person name="Ramirez L."/>
            <person name="Alfaro M."/>
            <person name="Sun H."/>
            <person name="Tritt A."/>
            <person name="Yoshinaga Y."/>
            <person name="Zwiers L.-H."/>
            <person name="Turgeon B."/>
            <person name="Goodwin S."/>
            <person name="Spatafora J."/>
            <person name="Crous P."/>
            <person name="Grigoriev I."/>
        </authorList>
    </citation>
    <scope>NUCLEOTIDE SEQUENCE</scope>
    <source>
        <strain evidence="1">CBS 122367</strain>
    </source>
</reference>
<gene>
    <name evidence="1" type="ORF">K458DRAFT_7406</name>
</gene>
<accession>A0A6G1JNT1</accession>
<organism evidence="1 2">
    <name type="scientific">Lentithecium fluviatile CBS 122367</name>
    <dbReference type="NCBI Taxonomy" id="1168545"/>
    <lineage>
        <taxon>Eukaryota</taxon>
        <taxon>Fungi</taxon>
        <taxon>Dikarya</taxon>
        <taxon>Ascomycota</taxon>
        <taxon>Pezizomycotina</taxon>
        <taxon>Dothideomycetes</taxon>
        <taxon>Pleosporomycetidae</taxon>
        <taxon>Pleosporales</taxon>
        <taxon>Massarineae</taxon>
        <taxon>Lentitheciaceae</taxon>
        <taxon>Lentithecium</taxon>
    </lineage>
</organism>
<dbReference type="EMBL" id="MU005569">
    <property type="protein sequence ID" value="KAF2691901.1"/>
    <property type="molecule type" value="Genomic_DNA"/>
</dbReference>
<evidence type="ECO:0000313" key="1">
    <source>
        <dbReference type="EMBL" id="KAF2691901.1"/>
    </source>
</evidence>
<protein>
    <submittedName>
        <fullName evidence="1">Uncharacterized protein</fullName>
    </submittedName>
</protein>